<dbReference type="Gene3D" id="3.40.1160.10">
    <property type="entry name" value="Acetylglutamate kinase-like"/>
    <property type="match status" value="1"/>
</dbReference>
<dbReference type="Proteomes" id="UP000236736">
    <property type="component" value="Unassembled WGS sequence"/>
</dbReference>
<keyword evidence="5 9" id="KW-0547">Nucleotide-binding</keyword>
<keyword evidence="6 9" id="KW-0418">Kinase</keyword>
<proteinExistence type="inferred from homology"/>
<keyword evidence="9" id="KW-0963">Cytoplasm</keyword>
<dbReference type="AlphaFoldDB" id="A0A1H5XMS4"/>
<dbReference type="InterPro" id="IPR037528">
    <property type="entry name" value="ArgB"/>
</dbReference>
<dbReference type="EMBL" id="FNVR01000014">
    <property type="protein sequence ID" value="SEG12923.1"/>
    <property type="molecule type" value="Genomic_DNA"/>
</dbReference>
<comment type="subcellular location">
    <subcellularLocation>
        <location evidence="9">Cytoplasm</location>
    </subcellularLocation>
</comment>
<dbReference type="PANTHER" id="PTHR23342">
    <property type="entry name" value="N-ACETYLGLUTAMATE SYNTHASE"/>
    <property type="match status" value="1"/>
</dbReference>
<dbReference type="GO" id="GO:0005737">
    <property type="term" value="C:cytoplasm"/>
    <property type="evidence" value="ECO:0007669"/>
    <property type="project" value="UniProtKB-SubCell"/>
</dbReference>
<evidence type="ECO:0000313" key="12">
    <source>
        <dbReference type="Proteomes" id="UP000236736"/>
    </source>
</evidence>
<gene>
    <name evidence="9" type="primary">argB</name>
    <name evidence="11" type="ORF">SAMN03080598_02579</name>
</gene>
<feature type="site" description="Transition state stabilizer" evidence="9">
    <location>
        <position position="222"/>
    </location>
</feature>
<comment type="function">
    <text evidence="9">Catalyzes the ATP-dependent phosphorylation of N-acetyl-L-glutamate.</text>
</comment>
<evidence type="ECO:0000256" key="8">
    <source>
        <dbReference type="ARBA" id="ARBA00048141"/>
    </source>
</evidence>
<keyword evidence="4 9" id="KW-0808">Transferase</keyword>
<evidence type="ECO:0000256" key="5">
    <source>
        <dbReference type="ARBA" id="ARBA00022741"/>
    </source>
</evidence>
<dbReference type="SUPFAM" id="SSF53633">
    <property type="entry name" value="Carbamate kinase-like"/>
    <property type="match status" value="1"/>
</dbReference>
<feature type="binding site" evidence="9">
    <location>
        <position position="61"/>
    </location>
    <ligand>
        <name>substrate</name>
    </ligand>
</feature>
<comment type="similarity">
    <text evidence="9">Belongs to the acetylglutamate kinase family. ArgB subfamily.</text>
</comment>
<name>A0A1H5XMS4_9BACT</name>
<feature type="binding site" evidence="9">
    <location>
        <begin position="39"/>
        <end position="40"/>
    </location>
    <ligand>
        <name>substrate</name>
    </ligand>
</feature>
<dbReference type="GO" id="GO:0005524">
    <property type="term" value="F:ATP binding"/>
    <property type="evidence" value="ECO:0007669"/>
    <property type="project" value="UniProtKB-UniRule"/>
</dbReference>
<protein>
    <recommendedName>
        <fullName evidence="9">Acetylglutamate kinase</fullName>
        <ecNumber evidence="9">2.7.2.8</ecNumber>
    </recommendedName>
    <alternativeName>
        <fullName evidence="9">N-acetyl-L-glutamate 5-phosphotransferase</fullName>
    </alternativeName>
    <alternativeName>
        <fullName evidence="9">NAG kinase</fullName>
        <shortName evidence="9">NAGK</shortName>
    </alternativeName>
</protein>
<evidence type="ECO:0000256" key="9">
    <source>
        <dbReference type="HAMAP-Rule" id="MF_00082"/>
    </source>
</evidence>
<feature type="domain" description="Aspartate/glutamate/uridylate kinase" evidence="10">
    <location>
        <begin position="3"/>
        <end position="239"/>
    </location>
</feature>
<dbReference type="GO" id="GO:0003991">
    <property type="term" value="F:acetylglutamate kinase activity"/>
    <property type="evidence" value="ECO:0007669"/>
    <property type="project" value="UniProtKB-UniRule"/>
</dbReference>
<evidence type="ECO:0000256" key="4">
    <source>
        <dbReference type="ARBA" id="ARBA00022679"/>
    </source>
</evidence>
<dbReference type="EC" id="2.7.2.8" evidence="9"/>
<dbReference type="InterPro" id="IPR001048">
    <property type="entry name" value="Asp/Glu/Uridylate_kinase"/>
</dbReference>
<dbReference type="NCBIfam" id="TIGR00761">
    <property type="entry name" value="argB"/>
    <property type="match status" value="1"/>
</dbReference>
<keyword evidence="7 9" id="KW-0067">ATP-binding</keyword>
<dbReference type="STRING" id="1120964.GCA_001313265_03132"/>
<evidence type="ECO:0000256" key="7">
    <source>
        <dbReference type="ARBA" id="ARBA00022840"/>
    </source>
</evidence>
<feature type="site" description="Transition state stabilizer" evidence="9">
    <location>
        <position position="7"/>
    </location>
</feature>
<evidence type="ECO:0000256" key="6">
    <source>
        <dbReference type="ARBA" id="ARBA00022777"/>
    </source>
</evidence>
<dbReference type="InterPro" id="IPR036393">
    <property type="entry name" value="AceGlu_kinase-like_sf"/>
</dbReference>
<evidence type="ECO:0000256" key="1">
    <source>
        <dbReference type="ARBA" id="ARBA00004828"/>
    </source>
</evidence>
<dbReference type="UniPathway" id="UPA00068">
    <property type="reaction ID" value="UER00107"/>
</dbReference>
<comment type="pathway">
    <text evidence="1 9">Amino-acid biosynthesis; L-arginine biosynthesis; N(2)-acetyl-L-ornithine from L-glutamate: step 2/4.</text>
</comment>
<evidence type="ECO:0000256" key="2">
    <source>
        <dbReference type="ARBA" id="ARBA00022571"/>
    </source>
</evidence>
<dbReference type="PIRSF" id="PIRSF000728">
    <property type="entry name" value="NAGK"/>
    <property type="match status" value="1"/>
</dbReference>
<dbReference type="OrthoDB" id="9803155at2"/>
<evidence type="ECO:0000259" key="10">
    <source>
        <dbReference type="Pfam" id="PF00696"/>
    </source>
</evidence>
<dbReference type="HAMAP" id="MF_00082">
    <property type="entry name" value="ArgB"/>
    <property type="match status" value="1"/>
</dbReference>
<sequence>MKISIIKIGGNVIDFPEKLDEFLSLFSKFPGYKILVHGGGIMASRFGESMGVMPEMVDGRRITDKDTLDIVTMVYAGLINKNMVAKLQALKVNAIGMTGADGNLIRSIKRPVKGIDYGFVGDIQEVNTDLIKTLLGGGLHPVVNAITHDQKGQLLNTNADSIASALATSLATEHQVNLYFCFNKSGVLIDEKNDNSIIPLINEDIYAELRKENVIHSGMIPKLDNAFAALEKGVNNVWIGKAENLLLAAKGKLSGTTIERNRYDLY</sequence>
<comment type="catalytic activity">
    <reaction evidence="8 9">
        <text>N-acetyl-L-glutamate + ATP = N-acetyl-L-glutamyl 5-phosphate + ADP</text>
        <dbReference type="Rhea" id="RHEA:14629"/>
        <dbReference type="ChEBI" id="CHEBI:30616"/>
        <dbReference type="ChEBI" id="CHEBI:44337"/>
        <dbReference type="ChEBI" id="CHEBI:57936"/>
        <dbReference type="ChEBI" id="CHEBI:456216"/>
        <dbReference type="EC" id="2.7.2.8"/>
    </reaction>
</comment>
<keyword evidence="3 9" id="KW-0028">Amino-acid biosynthesis</keyword>
<keyword evidence="12" id="KW-1185">Reference proteome</keyword>
<dbReference type="PANTHER" id="PTHR23342:SF0">
    <property type="entry name" value="N-ACETYLGLUTAMATE SYNTHASE, MITOCHONDRIAL"/>
    <property type="match status" value="1"/>
</dbReference>
<evidence type="ECO:0000313" key="11">
    <source>
        <dbReference type="EMBL" id="SEG12923.1"/>
    </source>
</evidence>
<feature type="binding site" evidence="9">
    <location>
        <position position="156"/>
    </location>
    <ligand>
        <name>substrate</name>
    </ligand>
</feature>
<organism evidence="11 12">
    <name type="scientific">Algoriphagus boritolerans DSM 17298 = JCM 18970</name>
    <dbReference type="NCBI Taxonomy" id="1120964"/>
    <lineage>
        <taxon>Bacteria</taxon>
        <taxon>Pseudomonadati</taxon>
        <taxon>Bacteroidota</taxon>
        <taxon>Cytophagia</taxon>
        <taxon>Cytophagales</taxon>
        <taxon>Cyclobacteriaceae</taxon>
        <taxon>Algoriphagus</taxon>
    </lineage>
</organism>
<dbReference type="CDD" id="cd04238">
    <property type="entry name" value="AAK_NAGK-like"/>
    <property type="match status" value="1"/>
</dbReference>
<reference evidence="12" key="1">
    <citation type="submission" date="2016-10" db="EMBL/GenBank/DDBJ databases">
        <authorList>
            <person name="Varghese N."/>
            <person name="Submissions S."/>
        </authorList>
    </citation>
    <scope>NUCLEOTIDE SEQUENCE [LARGE SCALE GENOMIC DNA]</scope>
    <source>
        <strain evidence="12">DSM 17298</strain>
    </source>
</reference>
<dbReference type="Pfam" id="PF00696">
    <property type="entry name" value="AA_kinase"/>
    <property type="match status" value="1"/>
</dbReference>
<dbReference type="RefSeq" id="WP_103925232.1">
    <property type="nucleotide sequence ID" value="NZ_FNVR01000014.1"/>
</dbReference>
<dbReference type="InterPro" id="IPR004662">
    <property type="entry name" value="AcgluKinase_fam"/>
</dbReference>
<keyword evidence="2 9" id="KW-0055">Arginine biosynthesis</keyword>
<accession>A0A1H5XMS4</accession>
<evidence type="ECO:0000256" key="3">
    <source>
        <dbReference type="ARBA" id="ARBA00022605"/>
    </source>
</evidence>
<dbReference type="GO" id="GO:0042450">
    <property type="term" value="P:L-arginine biosynthetic process via ornithine"/>
    <property type="evidence" value="ECO:0007669"/>
    <property type="project" value="UniProtKB-UniRule"/>
</dbReference>